<gene>
    <name evidence="2" type="ORF">BGAL_0155g00120</name>
</gene>
<proteinExistence type="predicted"/>
<reference evidence="2 3" key="1">
    <citation type="submission" date="2017-12" db="EMBL/GenBank/DDBJ databases">
        <title>Comparative genomics of Botrytis spp.</title>
        <authorList>
            <person name="Valero-Jimenez C.A."/>
            <person name="Tapia P."/>
            <person name="Veloso J."/>
            <person name="Silva-Moreno E."/>
            <person name="Staats M."/>
            <person name="Valdes J.H."/>
            <person name="Van Kan J.A.L."/>
        </authorList>
    </citation>
    <scope>NUCLEOTIDE SEQUENCE [LARGE SCALE GENOMIC DNA]</scope>
    <source>
        <strain evidence="2 3">MUCL435</strain>
    </source>
</reference>
<accession>A0A4V4HUQ6</accession>
<dbReference type="EMBL" id="PQXL01000155">
    <property type="protein sequence ID" value="THV50326.1"/>
    <property type="molecule type" value="Genomic_DNA"/>
</dbReference>
<sequence>MSSSSSSSSSTSKIQKIKKLFKLKSPSSSRSNSRSTSISTSPSSTSLNSPHPSPTFDSKPRVQSSSTITSITSSHCSHSSYPTSRKGSTSGLSTSGLSTAAAFSLSSSNHTILEDSRNSIDSRNRIAGLGLRGSGISMGMGGATTRCNSLSSMISIGSLEIEKTETFGVEIEERSVGDLDLEIRKERRRGKVWEGELGEWMC</sequence>
<keyword evidence="3" id="KW-1185">Reference proteome</keyword>
<feature type="compositionally biased region" description="Low complexity" evidence="1">
    <location>
        <begin position="64"/>
        <end position="93"/>
    </location>
</feature>
<name>A0A4V4HUQ6_9HELO</name>
<dbReference type="OrthoDB" id="3559372at2759"/>
<comment type="caution">
    <text evidence="2">The sequence shown here is derived from an EMBL/GenBank/DDBJ whole genome shotgun (WGS) entry which is preliminary data.</text>
</comment>
<protein>
    <submittedName>
        <fullName evidence="2">Uncharacterized protein</fullName>
    </submittedName>
</protein>
<evidence type="ECO:0000313" key="2">
    <source>
        <dbReference type="EMBL" id="THV50326.1"/>
    </source>
</evidence>
<dbReference type="AlphaFoldDB" id="A0A4V4HUQ6"/>
<dbReference type="Proteomes" id="UP000308671">
    <property type="component" value="Unassembled WGS sequence"/>
</dbReference>
<evidence type="ECO:0000313" key="3">
    <source>
        <dbReference type="Proteomes" id="UP000308671"/>
    </source>
</evidence>
<evidence type="ECO:0000256" key="1">
    <source>
        <dbReference type="SAM" id="MobiDB-lite"/>
    </source>
</evidence>
<feature type="compositionally biased region" description="Low complexity" evidence="1">
    <location>
        <begin position="23"/>
        <end position="50"/>
    </location>
</feature>
<feature type="region of interest" description="Disordered" evidence="1">
    <location>
        <begin position="19"/>
        <end position="93"/>
    </location>
</feature>
<organism evidence="2 3">
    <name type="scientific">Botrytis galanthina</name>
    <dbReference type="NCBI Taxonomy" id="278940"/>
    <lineage>
        <taxon>Eukaryota</taxon>
        <taxon>Fungi</taxon>
        <taxon>Dikarya</taxon>
        <taxon>Ascomycota</taxon>
        <taxon>Pezizomycotina</taxon>
        <taxon>Leotiomycetes</taxon>
        <taxon>Helotiales</taxon>
        <taxon>Sclerotiniaceae</taxon>
        <taxon>Botrytis</taxon>
    </lineage>
</organism>